<sequence length="358" mass="41405">MSGKDESVPMEVDGAFVVPQLPTFFTPTTQAVPIKKKSPFVEPKREVLRIFDVGKWHKSKAYKDYMDQLHRLNSSVRSLSTESEDIEISENVQSVIDLLFAIEDWMNQFPPINMEIQRFGNKSFRDWNAKVAENIDRMFTEILPKSLHSALPELKPYFMDAFGNTTRIDYGTGHEASFLMFILCLYKLGYFTEKHDDKGVVLRLFRQYISLIRHLQIVYRMEPAGSKGVHALDDFSFIPFIFGSSQLIENRLSLVPDSYVKADLPSHYADHNMFFEAIEYINNTKTGPFFEHSNQLWNISAVQTWEKVNSGLFKMYEAEVLKKFPVCQHFLFGNLFCIEERFNVGTPFNITNAKAPVL</sequence>
<name>A0AC35TXK7_9BILA</name>
<protein>
    <submittedName>
        <fullName evidence="2">Serine/threonine-protein phosphatase 2A activator</fullName>
    </submittedName>
</protein>
<dbReference type="WBParaSite" id="RSKR_0000546800.1">
    <property type="protein sequence ID" value="RSKR_0000546800.1"/>
    <property type="gene ID" value="RSKR_0000546800"/>
</dbReference>
<reference evidence="2" key="1">
    <citation type="submission" date="2016-11" db="UniProtKB">
        <authorList>
            <consortium name="WormBaseParasite"/>
        </authorList>
    </citation>
    <scope>IDENTIFICATION</scope>
    <source>
        <strain evidence="2">KR3021</strain>
    </source>
</reference>
<accession>A0AC35TXK7</accession>
<organism evidence="1 2">
    <name type="scientific">Rhabditophanes sp. KR3021</name>
    <dbReference type="NCBI Taxonomy" id="114890"/>
    <lineage>
        <taxon>Eukaryota</taxon>
        <taxon>Metazoa</taxon>
        <taxon>Ecdysozoa</taxon>
        <taxon>Nematoda</taxon>
        <taxon>Chromadorea</taxon>
        <taxon>Rhabditida</taxon>
        <taxon>Tylenchina</taxon>
        <taxon>Panagrolaimomorpha</taxon>
        <taxon>Strongyloidoidea</taxon>
        <taxon>Alloionematidae</taxon>
        <taxon>Rhabditophanes</taxon>
    </lineage>
</organism>
<proteinExistence type="predicted"/>
<evidence type="ECO:0000313" key="1">
    <source>
        <dbReference type="Proteomes" id="UP000095286"/>
    </source>
</evidence>
<dbReference type="Proteomes" id="UP000095286">
    <property type="component" value="Unplaced"/>
</dbReference>
<evidence type="ECO:0000313" key="2">
    <source>
        <dbReference type="WBParaSite" id="RSKR_0000546800.1"/>
    </source>
</evidence>